<proteinExistence type="predicted"/>
<accession>A0ABS8BWF2</accession>
<evidence type="ECO:0000313" key="2">
    <source>
        <dbReference type="Proteomes" id="UP001138961"/>
    </source>
</evidence>
<keyword evidence="2" id="KW-1185">Reference proteome</keyword>
<dbReference type="Proteomes" id="UP001138961">
    <property type="component" value="Unassembled WGS sequence"/>
</dbReference>
<dbReference type="Gene3D" id="3.40.718.10">
    <property type="entry name" value="Isopropylmalate Dehydrogenase"/>
    <property type="match status" value="1"/>
</dbReference>
<dbReference type="EMBL" id="JAJATZ010000006">
    <property type="protein sequence ID" value="MCB5200080.1"/>
    <property type="molecule type" value="Genomic_DNA"/>
</dbReference>
<dbReference type="RefSeq" id="WP_226748828.1">
    <property type="nucleotide sequence ID" value="NZ_JAJATZ010000006.1"/>
</dbReference>
<comment type="caution">
    <text evidence="1">The sequence shown here is derived from an EMBL/GenBank/DDBJ whole genome shotgun (WGS) entry which is preliminary data.</text>
</comment>
<gene>
    <name evidence="1" type="ORF">LGQ03_12595</name>
</gene>
<evidence type="ECO:0008006" key="3">
    <source>
        <dbReference type="Google" id="ProtNLM"/>
    </source>
</evidence>
<dbReference type="SUPFAM" id="SSF53659">
    <property type="entry name" value="Isocitrate/Isopropylmalate dehydrogenase-like"/>
    <property type="match status" value="1"/>
</dbReference>
<reference evidence="1" key="1">
    <citation type="submission" date="2021-10" db="EMBL/GenBank/DDBJ databases">
        <title>Loktanella gaetbuli sp. nov., isolated from a tidal flat.</title>
        <authorList>
            <person name="Park S."/>
            <person name="Yoon J.-H."/>
        </authorList>
    </citation>
    <scope>NUCLEOTIDE SEQUENCE</scope>
    <source>
        <strain evidence="1">TSTF-M6</strain>
    </source>
</reference>
<name>A0ABS8BWF2_9RHOB</name>
<evidence type="ECO:0000313" key="1">
    <source>
        <dbReference type="EMBL" id="MCB5200080.1"/>
    </source>
</evidence>
<organism evidence="1 2">
    <name type="scientific">Loktanella gaetbuli</name>
    <dbReference type="NCBI Taxonomy" id="2881335"/>
    <lineage>
        <taxon>Bacteria</taxon>
        <taxon>Pseudomonadati</taxon>
        <taxon>Pseudomonadota</taxon>
        <taxon>Alphaproteobacteria</taxon>
        <taxon>Rhodobacterales</taxon>
        <taxon>Roseobacteraceae</taxon>
        <taxon>Loktanella</taxon>
    </lineage>
</organism>
<sequence>MTARYSQPSRVQINAAAGLLMRAVEKVCADGIMTPDVGGTATTQDVTDGVCEVIRGENI</sequence>
<protein>
    <recommendedName>
        <fullName evidence="3">Isocitrate/isopropylmalate dehydrogenase</fullName>
    </recommendedName>
</protein>